<protein>
    <submittedName>
        <fullName evidence="1">Uncharacterized protein</fullName>
    </submittedName>
</protein>
<comment type="caution">
    <text evidence="1">The sequence shown here is derived from an EMBL/GenBank/DDBJ whole genome shotgun (WGS) entry which is preliminary data.</text>
</comment>
<name>A0ABR0TKM1_AURPU</name>
<keyword evidence="2" id="KW-1185">Reference proteome</keyword>
<dbReference type="Proteomes" id="UP001341245">
    <property type="component" value="Unassembled WGS sequence"/>
</dbReference>
<gene>
    <name evidence="1" type="ORF">QM012_007775</name>
</gene>
<accession>A0ABR0TKM1</accession>
<sequence length="87" mass="9784">MSISNKMCKIMILRELILENFSALHHHSTGYQVCHAYDGLNSWTVTMRTLTSRENVCIAYEGSGATPSQAYEDIFRKTAIELGKRGS</sequence>
<dbReference type="EMBL" id="JASGXD010000006">
    <property type="protein sequence ID" value="KAK6004996.1"/>
    <property type="molecule type" value="Genomic_DNA"/>
</dbReference>
<organism evidence="1 2">
    <name type="scientific">Aureobasidium pullulans</name>
    <name type="common">Black yeast</name>
    <name type="synonym">Pullularia pullulans</name>
    <dbReference type="NCBI Taxonomy" id="5580"/>
    <lineage>
        <taxon>Eukaryota</taxon>
        <taxon>Fungi</taxon>
        <taxon>Dikarya</taxon>
        <taxon>Ascomycota</taxon>
        <taxon>Pezizomycotina</taxon>
        <taxon>Dothideomycetes</taxon>
        <taxon>Dothideomycetidae</taxon>
        <taxon>Dothideales</taxon>
        <taxon>Saccotheciaceae</taxon>
        <taxon>Aureobasidium</taxon>
    </lineage>
</organism>
<evidence type="ECO:0000313" key="2">
    <source>
        <dbReference type="Proteomes" id="UP001341245"/>
    </source>
</evidence>
<reference evidence="1 2" key="1">
    <citation type="submission" date="2023-11" db="EMBL/GenBank/DDBJ databases">
        <title>Draft genome sequence and annotation of the polyextremotolerant black yeast-like fungus Aureobasidium pullulans NRRL 62042.</title>
        <authorList>
            <person name="Dielentheis-Frenken M.R.E."/>
            <person name="Wibberg D."/>
            <person name="Blank L.M."/>
            <person name="Tiso T."/>
        </authorList>
    </citation>
    <scope>NUCLEOTIDE SEQUENCE [LARGE SCALE GENOMIC DNA]</scope>
    <source>
        <strain evidence="1 2">NRRL 62042</strain>
    </source>
</reference>
<proteinExistence type="predicted"/>
<evidence type="ECO:0000313" key="1">
    <source>
        <dbReference type="EMBL" id="KAK6004996.1"/>
    </source>
</evidence>